<feature type="region of interest" description="Disordered" evidence="1">
    <location>
        <begin position="92"/>
        <end position="114"/>
    </location>
</feature>
<keyword evidence="3" id="KW-1185">Reference proteome</keyword>
<protein>
    <submittedName>
        <fullName evidence="2">Uncharacterized protein</fullName>
    </submittedName>
</protein>
<organism evidence="2 3">
    <name type="scientific">Trichogramma brassicae</name>
    <dbReference type="NCBI Taxonomy" id="86971"/>
    <lineage>
        <taxon>Eukaryota</taxon>
        <taxon>Metazoa</taxon>
        <taxon>Ecdysozoa</taxon>
        <taxon>Arthropoda</taxon>
        <taxon>Hexapoda</taxon>
        <taxon>Insecta</taxon>
        <taxon>Pterygota</taxon>
        <taxon>Neoptera</taxon>
        <taxon>Endopterygota</taxon>
        <taxon>Hymenoptera</taxon>
        <taxon>Apocrita</taxon>
        <taxon>Proctotrupomorpha</taxon>
        <taxon>Chalcidoidea</taxon>
        <taxon>Trichogrammatidae</taxon>
        <taxon>Trichogramma</taxon>
    </lineage>
</organism>
<evidence type="ECO:0000313" key="2">
    <source>
        <dbReference type="EMBL" id="CAB0039711.1"/>
    </source>
</evidence>
<evidence type="ECO:0000313" key="3">
    <source>
        <dbReference type="Proteomes" id="UP000479190"/>
    </source>
</evidence>
<reference evidence="2 3" key="1">
    <citation type="submission" date="2020-02" db="EMBL/GenBank/DDBJ databases">
        <authorList>
            <person name="Ferguson B K."/>
        </authorList>
    </citation>
    <scope>NUCLEOTIDE SEQUENCE [LARGE SCALE GENOMIC DNA]</scope>
</reference>
<dbReference type="Proteomes" id="UP000479190">
    <property type="component" value="Unassembled WGS sequence"/>
</dbReference>
<dbReference type="AlphaFoldDB" id="A0A6H5IXP4"/>
<accession>A0A6H5IXP4</accession>
<sequence length="147" mass="16571">MESREIDSKGFELHSRILGISIKYSRVVKKLCTINKSIMPRDKSSLSASLLYYVCVRLCTFTHMQLSMQIEADLPEEKVDIEVTSTAEINNKSNNLSDISSENSMEESDDSGEERLDKIHKVTNINFPCGREIEFYNLAREAGGAEG</sequence>
<evidence type="ECO:0000256" key="1">
    <source>
        <dbReference type="SAM" id="MobiDB-lite"/>
    </source>
</evidence>
<proteinExistence type="predicted"/>
<gene>
    <name evidence="2" type="ORF">TBRA_LOCUS11449</name>
</gene>
<name>A0A6H5IXP4_9HYME</name>
<dbReference type="EMBL" id="CADCXV010000977">
    <property type="protein sequence ID" value="CAB0039711.1"/>
    <property type="molecule type" value="Genomic_DNA"/>
</dbReference>